<feature type="region of interest" description="Disordered" evidence="1">
    <location>
        <begin position="98"/>
        <end position="157"/>
    </location>
</feature>
<proteinExistence type="predicted"/>
<feature type="compositionally biased region" description="Basic and acidic residues" evidence="1">
    <location>
        <begin position="267"/>
        <end position="280"/>
    </location>
</feature>
<reference evidence="2 3" key="1">
    <citation type="journal article" date="2023" name="Plants (Basel)">
        <title>Bridging the Gap: Combining Genomics and Transcriptomics Approaches to Understand Stylosanthes scabra, an Orphan Legume from the Brazilian Caatinga.</title>
        <authorList>
            <person name="Ferreira-Neto J.R.C."/>
            <person name="da Silva M.D."/>
            <person name="Binneck E."/>
            <person name="de Melo N.F."/>
            <person name="da Silva R.H."/>
            <person name="de Melo A.L.T.M."/>
            <person name="Pandolfi V."/>
            <person name="Bustamante F.O."/>
            <person name="Brasileiro-Vidal A.C."/>
            <person name="Benko-Iseppon A.M."/>
        </authorList>
    </citation>
    <scope>NUCLEOTIDE SEQUENCE [LARGE SCALE GENOMIC DNA]</scope>
    <source>
        <tissue evidence="2">Leaves</tissue>
    </source>
</reference>
<sequence>MSILEPDKPRYSSELAVKQAKSLQTIQRRKWKNDSSTDEEDEDQAREEQSQIGGVGEEEQDLEKRHVQQFKPGNQGFTNDKIEKDLGRVIQCLKKGKAVVKGRVNGPGPKKKSDEIWAESNRMDVEPNEANQNKKVEKDRQSDEATSPAPQNLTLKEGSNTIAELLVALKNKWGNQEQPKVKEYALGEEKQANYNVQKVVQINRKIKANELEKSGAENTSYITGNVEDKYYVELAEDEDDTKQDLLEEEWDMKLASEIKTKLHTKRRREEPGMLLIKERGEEDGETEENMVKKARKEKAEEPHSSRLLEWKMEEDNNGDKAEEVGQHMPH</sequence>
<feature type="region of interest" description="Disordered" evidence="1">
    <location>
        <begin position="264"/>
        <end position="330"/>
    </location>
</feature>
<keyword evidence="3" id="KW-1185">Reference proteome</keyword>
<evidence type="ECO:0000313" key="2">
    <source>
        <dbReference type="EMBL" id="MED6106055.1"/>
    </source>
</evidence>
<dbReference type="Proteomes" id="UP001341840">
    <property type="component" value="Unassembled WGS sequence"/>
</dbReference>
<evidence type="ECO:0000313" key="3">
    <source>
        <dbReference type="Proteomes" id="UP001341840"/>
    </source>
</evidence>
<dbReference type="EMBL" id="JASCZI010000003">
    <property type="protein sequence ID" value="MED6106055.1"/>
    <property type="molecule type" value="Genomic_DNA"/>
</dbReference>
<feature type="compositionally biased region" description="Polar residues" evidence="1">
    <location>
        <begin position="144"/>
        <end position="157"/>
    </location>
</feature>
<feature type="compositionally biased region" description="Basic and acidic residues" evidence="1">
    <location>
        <begin position="297"/>
        <end position="330"/>
    </location>
</feature>
<accession>A0ABU6Q3H9</accession>
<feature type="compositionally biased region" description="Basic and acidic residues" evidence="1">
    <location>
        <begin position="1"/>
        <end position="11"/>
    </location>
</feature>
<feature type="region of interest" description="Disordered" evidence="1">
    <location>
        <begin position="1"/>
        <end position="82"/>
    </location>
</feature>
<comment type="caution">
    <text evidence="2">The sequence shown here is derived from an EMBL/GenBank/DDBJ whole genome shotgun (WGS) entry which is preliminary data.</text>
</comment>
<gene>
    <name evidence="2" type="ORF">PIB30_001447</name>
</gene>
<evidence type="ECO:0000256" key="1">
    <source>
        <dbReference type="SAM" id="MobiDB-lite"/>
    </source>
</evidence>
<feature type="compositionally biased region" description="Basic and acidic residues" evidence="1">
    <location>
        <begin position="111"/>
        <end position="125"/>
    </location>
</feature>
<protein>
    <submittedName>
        <fullName evidence="2">Uncharacterized protein</fullName>
    </submittedName>
</protein>
<name>A0ABU6Q3H9_9FABA</name>
<feature type="compositionally biased region" description="Acidic residues" evidence="1">
    <location>
        <begin position="36"/>
        <end position="45"/>
    </location>
</feature>
<feature type="compositionally biased region" description="Basic and acidic residues" evidence="1">
    <location>
        <begin position="132"/>
        <end position="143"/>
    </location>
</feature>
<organism evidence="2 3">
    <name type="scientific">Stylosanthes scabra</name>
    <dbReference type="NCBI Taxonomy" id="79078"/>
    <lineage>
        <taxon>Eukaryota</taxon>
        <taxon>Viridiplantae</taxon>
        <taxon>Streptophyta</taxon>
        <taxon>Embryophyta</taxon>
        <taxon>Tracheophyta</taxon>
        <taxon>Spermatophyta</taxon>
        <taxon>Magnoliopsida</taxon>
        <taxon>eudicotyledons</taxon>
        <taxon>Gunneridae</taxon>
        <taxon>Pentapetalae</taxon>
        <taxon>rosids</taxon>
        <taxon>fabids</taxon>
        <taxon>Fabales</taxon>
        <taxon>Fabaceae</taxon>
        <taxon>Papilionoideae</taxon>
        <taxon>50 kb inversion clade</taxon>
        <taxon>dalbergioids sensu lato</taxon>
        <taxon>Dalbergieae</taxon>
        <taxon>Pterocarpus clade</taxon>
        <taxon>Stylosanthes</taxon>
    </lineage>
</organism>